<keyword evidence="2" id="KW-0732">Signal</keyword>
<accession>A0ABQ1PDR1</accession>
<keyword evidence="1" id="KW-1133">Transmembrane helix</keyword>
<keyword evidence="1" id="KW-0812">Transmembrane</keyword>
<feature type="transmembrane region" description="Helical" evidence="1">
    <location>
        <begin position="308"/>
        <end position="326"/>
    </location>
</feature>
<dbReference type="Proteomes" id="UP000619534">
    <property type="component" value="Unassembled WGS sequence"/>
</dbReference>
<dbReference type="InterPro" id="IPR030832">
    <property type="entry name" value="Acidic_LPXTA"/>
</dbReference>
<reference evidence="4" key="1">
    <citation type="journal article" date="2019" name="Int. J. Syst. Evol. Microbiol.">
        <title>The Global Catalogue of Microorganisms (GCM) 10K type strain sequencing project: providing services to taxonomists for standard genome sequencing and annotation.</title>
        <authorList>
            <consortium name="The Broad Institute Genomics Platform"/>
            <consortium name="The Broad Institute Genome Sequencing Center for Infectious Disease"/>
            <person name="Wu L."/>
            <person name="Ma J."/>
        </authorList>
    </citation>
    <scope>NUCLEOTIDE SEQUENCE [LARGE SCALE GENOMIC DNA]</scope>
    <source>
        <strain evidence="4">CCM 7282</strain>
    </source>
</reference>
<protein>
    <recommendedName>
        <fullName evidence="5">Processed acidic surface protein</fullName>
    </recommendedName>
</protein>
<evidence type="ECO:0000313" key="3">
    <source>
        <dbReference type="EMBL" id="GGC95137.1"/>
    </source>
</evidence>
<gene>
    <name evidence="3" type="ORF">GCM10007216_27350</name>
</gene>
<name>A0ABQ1PDR1_9BACI</name>
<keyword evidence="1" id="KW-0472">Membrane</keyword>
<evidence type="ECO:0000256" key="2">
    <source>
        <dbReference type="SAM" id="SignalP"/>
    </source>
</evidence>
<evidence type="ECO:0008006" key="5">
    <source>
        <dbReference type="Google" id="ProtNLM"/>
    </source>
</evidence>
<evidence type="ECO:0000256" key="1">
    <source>
        <dbReference type="SAM" id="Phobius"/>
    </source>
</evidence>
<sequence>MKRLLSLVFAVVMLVSSFPGTSFAAIKQGELDTYLTELQWTEAELDTYLWEYYDLQISDFETMEELKEFLGPIITEESLQELLDTYGLTRQELDAILSEYGETVADYTFIEDIEFFLIEETVDINFDELFQEFGLTEDELNRLFLHMESLDFESMEASMDALYARLMAFEDFETATELSAEQIAELLSIMQEMLDLFEMEAKFFLVTSGEEKAVTLADLLQMTDAEGYDLRVELYNFQGEFLADFILTGNMFGSDLLKETAKDLPAVEQAAESKSTADKPAVKKQENAAESVVKTVKGGKLPDTDGGYLTNMLIGLSVMGFGVWAIRRSRRQGA</sequence>
<feature type="chain" id="PRO_5046732032" description="Processed acidic surface protein" evidence="2">
    <location>
        <begin position="25"/>
        <end position="334"/>
    </location>
</feature>
<organism evidence="3 4">
    <name type="scientific">Thalassobacillus devorans</name>
    <dbReference type="NCBI Taxonomy" id="279813"/>
    <lineage>
        <taxon>Bacteria</taxon>
        <taxon>Bacillati</taxon>
        <taxon>Bacillota</taxon>
        <taxon>Bacilli</taxon>
        <taxon>Bacillales</taxon>
        <taxon>Bacillaceae</taxon>
        <taxon>Thalassobacillus</taxon>
    </lineage>
</organism>
<dbReference type="RefSeq" id="WP_062443504.1">
    <property type="nucleotide sequence ID" value="NZ_BMCJ01000005.1"/>
</dbReference>
<comment type="caution">
    <text evidence="3">The sequence shown here is derived from an EMBL/GenBank/DDBJ whole genome shotgun (WGS) entry which is preliminary data.</text>
</comment>
<keyword evidence="4" id="KW-1185">Reference proteome</keyword>
<feature type="signal peptide" evidence="2">
    <location>
        <begin position="1"/>
        <end position="24"/>
    </location>
</feature>
<dbReference type="NCBIfam" id="TIGR04383">
    <property type="entry name" value="acidic_w_LPXTA"/>
    <property type="match status" value="1"/>
</dbReference>
<evidence type="ECO:0000313" key="4">
    <source>
        <dbReference type="Proteomes" id="UP000619534"/>
    </source>
</evidence>
<dbReference type="EMBL" id="BMCJ01000005">
    <property type="protein sequence ID" value="GGC95137.1"/>
    <property type="molecule type" value="Genomic_DNA"/>
</dbReference>
<proteinExistence type="predicted"/>